<evidence type="ECO:0000256" key="1">
    <source>
        <dbReference type="SAM" id="Phobius"/>
    </source>
</evidence>
<keyword evidence="4" id="KW-1185">Reference proteome</keyword>
<keyword evidence="1" id="KW-0812">Transmembrane</keyword>
<feature type="transmembrane region" description="Helical" evidence="1">
    <location>
        <begin position="192"/>
        <end position="210"/>
    </location>
</feature>
<reference evidence="3 4" key="1">
    <citation type="journal article" date="2019" name="Syst. Appl. Microbiol.">
        <title>Microvirga tunisiensis sp. nov., a root nodule symbiotic bacterium isolated from Lupinus micranthus and L. luteus grown in Northern Tunisia.</title>
        <authorList>
            <person name="Msaddak A."/>
            <person name="Rejili M."/>
            <person name="Duran D."/>
            <person name="Mars M."/>
            <person name="Palacios J.M."/>
            <person name="Ruiz-Argueso T."/>
            <person name="Rey L."/>
            <person name="Imperial J."/>
        </authorList>
    </citation>
    <scope>NUCLEOTIDE SEQUENCE [LARGE SCALE GENOMIC DNA]</scope>
    <source>
        <strain evidence="3 4">Lmie10</strain>
    </source>
</reference>
<protein>
    <recommendedName>
        <fullName evidence="2">Guanylate cyclase domain-containing protein</fullName>
    </recommendedName>
</protein>
<keyword evidence="1" id="KW-1133">Transmembrane helix</keyword>
<name>A0A5N7MFA3_9HYPH</name>
<dbReference type="GO" id="GO:0006171">
    <property type="term" value="P:cAMP biosynthetic process"/>
    <property type="evidence" value="ECO:0007669"/>
    <property type="project" value="TreeGrafter"/>
</dbReference>
<evidence type="ECO:0000259" key="2">
    <source>
        <dbReference type="PROSITE" id="PS50125"/>
    </source>
</evidence>
<evidence type="ECO:0000313" key="4">
    <source>
        <dbReference type="Proteomes" id="UP000403266"/>
    </source>
</evidence>
<organism evidence="3 4">
    <name type="scientific">Microvirga tunisiensis</name>
    <dbReference type="NCBI Taxonomy" id="2108360"/>
    <lineage>
        <taxon>Bacteria</taxon>
        <taxon>Pseudomonadati</taxon>
        <taxon>Pseudomonadota</taxon>
        <taxon>Alphaproteobacteria</taxon>
        <taxon>Hyphomicrobiales</taxon>
        <taxon>Methylobacteriaceae</taxon>
        <taxon>Microvirga</taxon>
    </lineage>
</organism>
<dbReference type="PANTHER" id="PTHR43081">
    <property type="entry name" value="ADENYLATE CYCLASE, TERMINAL-DIFFERENTIATION SPECIFIC-RELATED"/>
    <property type="match status" value="1"/>
</dbReference>
<dbReference type="Pfam" id="PF00211">
    <property type="entry name" value="Guanylate_cyc"/>
    <property type="match status" value="1"/>
</dbReference>
<dbReference type="GO" id="GO:0004016">
    <property type="term" value="F:adenylate cyclase activity"/>
    <property type="evidence" value="ECO:0007669"/>
    <property type="project" value="UniProtKB-ARBA"/>
</dbReference>
<comment type="caution">
    <text evidence="3">The sequence shown here is derived from an EMBL/GenBank/DDBJ whole genome shotgun (WGS) entry which is preliminary data.</text>
</comment>
<accession>A0A5N7MFA3</accession>
<dbReference type="PROSITE" id="PS50125">
    <property type="entry name" value="GUANYLATE_CYCLASE_2"/>
    <property type="match status" value="1"/>
</dbReference>
<proteinExistence type="predicted"/>
<dbReference type="SUPFAM" id="SSF55073">
    <property type="entry name" value="Nucleotide cyclase"/>
    <property type="match status" value="1"/>
</dbReference>
<dbReference type="InterPro" id="IPR001054">
    <property type="entry name" value="A/G_cyclase"/>
</dbReference>
<feature type="domain" description="Guanylate cyclase" evidence="2">
    <location>
        <begin position="12"/>
        <end position="127"/>
    </location>
</feature>
<dbReference type="AlphaFoldDB" id="A0A5N7MFA3"/>
<dbReference type="GO" id="GO:0035556">
    <property type="term" value="P:intracellular signal transduction"/>
    <property type="evidence" value="ECO:0007669"/>
    <property type="project" value="InterPro"/>
</dbReference>
<dbReference type="RefSeq" id="WP_152711436.1">
    <property type="nucleotide sequence ID" value="NZ_VOSJ01000025.1"/>
</dbReference>
<dbReference type="OrthoDB" id="9807521at2"/>
<gene>
    <name evidence="3" type="ORF">FS320_10600</name>
</gene>
<dbReference type="Gene3D" id="3.40.50.10610">
    <property type="entry name" value="ABC-type transport auxiliary lipoprotein component"/>
    <property type="match status" value="1"/>
</dbReference>
<evidence type="ECO:0000313" key="3">
    <source>
        <dbReference type="EMBL" id="MPR25671.1"/>
    </source>
</evidence>
<dbReference type="InterPro" id="IPR050697">
    <property type="entry name" value="Adenylyl/Guanylyl_Cyclase_3/4"/>
</dbReference>
<dbReference type="InterPro" id="IPR029787">
    <property type="entry name" value="Nucleotide_cyclase"/>
</dbReference>
<dbReference type="PANTHER" id="PTHR43081:SF19">
    <property type="entry name" value="PH-SENSITIVE ADENYLATE CYCLASE RV1264"/>
    <property type="match status" value="1"/>
</dbReference>
<keyword evidence="1" id="KW-0472">Membrane</keyword>
<dbReference type="CDD" id="cd07302">
    <property type="entry name" value="CHD"/>
    <property type="match status" value="1"/>
</dbReference>
<dbReference type="Proteomes" id="UP000403266">
    <property type="component" value="Unassembled WGS sequence"/>
</dbReference>
<dbReference type="EMBL" id="VOSK01000029">
    <property type="protein sequence ID" value="MPR25671.1"/>
    <property type="molecule type" value="Genomic_DNA"/>
</dbReference>
<sequence length="437" mass="47645">MATAWVERRLSAILAADVVSYSHLVEQDEAGTLSALKGLRCEVIEPLLAVHHGRIVKLMGDGAIAEFGSVVDAVACAVGVQNGAAERQTDVPAEHRILFRIGINLGDVVVEGEDLLGDGVNVAARLEQLCDPGGVLVSGTAYDQLQGKLDLILDFVGEQRVKNISRPVRTYRVRLKGSRPSLRLHVRRFRRWVATGAAILVVLVIGPILWRRPWEPRLEAASVERMALPLPDKPSIAVLPFANLSGDPEQEYFVDGMTEDLITDLSKVAGLFVVARNSVFPFKGRAVTAREVAEKLGVRYVLEGSVRRAGDQVRVNAQLIDATTGGHLWAERHDGNAKDIFAVQDQFVQIIVQALALNLSKGEQEEIGRGQTKSIAAREAFQRAWELYLRFAPAENARAASELKAAIALDPNYGRAYAALALVYFRAVHGTGASRWA</sequence>
<dbReference type="Gene3D" id="3.30.70.1230">
    <property type="entry name" value="Nucleotide cyclase"/>
    <property type="match status" value="1"/>
</dbReference>